<keyword evidence="4" id="KW-1185">Reference proteome</keyword>
<dbReference type="PROSITE" id="PS51731">
    <property type="entry name" value="GNAT_NAGS"/>
    <property type="match status" value="1"/>
</dbReference>
<evidence type="ECO:0000313" key="3">
    <source>
        <dbReference type="EMBL" id="KAJ7380439.1"/>
    </source>
</evidence>
<evidence type="ECO:0000313" key="4">
    <source>
        <dbReference type="Proteomes" id="UP001163046"/>
    </source>
</evidence>
<dbReference type="Gene3D" id="3.40.1160.10">
    <property type="entry name" value="Acetylglutamate kinase-like"/>
    <property type="match status" value="1"/>
</dbReference>
<dbReference type="InterPro" id="IPR006855">
    <property type="entry name" value="Vertebrate-like_GNAT_dom"/>
</dbReference>
<gene>
    <name evidence="3" type="ORF">OS493_008897</name>
</gene>
<dbReference type="GO" id="GO:0006536">
    <property type="term" value="P:glutamate metabolic process"/>
    <property type="evidence" value="ECO:0007669"/>
    <property type="project" value="TreeGrafter"/>
</dbReference>
<proteinExistence type="predicted"/>
<dbReference type="GO" id="GO:0003991">
    <property type="term" value="F:acetylglutamate kinase activity"/>
    <property type="evidence" value="ECO:0007669"/>
    <property type="project" value="InterPro"/>
</dbReference>
<keyword evidence="1" id="KW-0808">Transferase</keyword>
<name>A0A9W9ZI43_9CNID</name>
<dbReference type="EMBL" id="MU826353">
    <property type="protein sequence ID" value="KAJ7380439.1"/>
    <property type="molecule type" value="Genomic_DNA"/>
</dbReference>
<dbReference type="PANTHER" id="PTHR23342">
    <property type="entry name" value="N-ACETYLGLUTAMATE SYNTHASE"/>
    <property type="match status" value="1"/>
</dbReference>
<protein>
    <recommendedName>
        <fullName evidence="2">N-acetyltransferase domain-containing protein</fullName>
    </recommendedName>
</protein>
<dbReference type="OrthoDB" id="438291at2759"/>
<comment type="caution">
    <text evidence="3">The sequence shown here is derived from an EMBL/GenBank/DDBJ whole genome shotgun (WGS) entry which is preliminary data.</text>
</comment>
<dbReference type="InterPro" id="IPR001048">
    <property type="entry name" value="Asp/Glu/Uridylate_kinase"/>
</dbReference>
<evidence type="ECO:0000256" key="1">
    <source>
        <dbReference type="ARBA" id="ARBA00022679"/>
    </source>
</evidence>
<accession>A0A9W9ZI43</accession>
<dbReference type="Pfam" id="PF04768">
    <property type="entry name" value="NAT"/>
    <property type="match status" value="1"/>
</dbReference>
<dbReference type="GO" id="GO:0006526">
    <property type="term" value="P:L-arginine biosynthetic process"/>
    <property type="evidence" value="ECO:0007669"/>
    <property type="project" value="InterPro"/>
</dbReference>
<dbReference type="Gene3D" id="3.40.630.30">
    <property type="match status" value="1"/>
</dbReference>
<reference evidence="3" key="1">
    <citation type="submission" date="2023-01" db="EMBL/GenBank/DDBJ databases">
        <title>Genome assembly of the deep-sea coral Lophelia pertusa.</title>
        <authorList>
            <person name="Herrera S."/>
            <person name="Cordes E."/>
        </authorList>
    </citation>
    <scope>NUCLEOTIDE SEQUENCE</scope>
    <source>
        <strain evidence="3">USNM1676648</strain>
        <tissue evidence="3">Polyp</tissue>
    </source>
</reference>
<dbReference type="CDD" id="cd04265">
    <property type="entry name" value="DUF619-NAGS-U"/>
    <property type="match status" value="1"/>
</dbReference>
<dbReference type="Pfam" id="PF00696">
    <property type="entry name" value="AA_kinase"/>
    <property type="match status" value="1"/>
</dbReference>
<dbReference type="PANTHER" id="PTHR23342:SF0">
    <property type="entry name" value="N-ACETYLGLUTAMATE SYNTHASE, MITOCHONDRIAL"/>
    <property type="match status" value="1"/>
</dbReference>
<dbReference type="SUPFAM" id="SSF53633">
    <property type="entry name" value="Carbamate kinase-like"/>
    <property type="match status" value="1"/>
</dbReference>
<sequence length="505" mass="57430">MRRTQVLGRFGRLVHCRTGKIKTVKDCELLKYGGYLSRNLPERCMFTSSQKLFHTSSKQQDLRRFLEEIGTDPKEGRYWLRQFQQHESAPDQPFAVVQVDSEIMDDKLMLEKLASCLAFLHRNGMPVIIVHGLDRHCDHQNRDHRQRKAKLIEDNIELVDLLEKHGGKARPFMSSGHVLSAMELDSPGALLGQIDKVDVKPLQWCLRSGHIPVLTAVGESPSGQILCVDANHAAIRIAQVLQPMKVMFLNTTGGLVDIHGNVLGNVNVADDLECLLQQPWHTETTRNQVISIAKLLNTLPEYSTAVITSADSLIPELFTHNGSGTMFLRPEKIHKHHSLDTVDIDRLQDLLIKSFDKPLNSEYFSTLEHRLHTLYVTESYSAAAVITREDDVHDIPYLDKFTVGRKSQGLGTSDDLWKKIKEDFISLFWRSRGTNRINPWYFIRCDGSCINGSWTVFWYGVSDHVLTHKLVQRATQLPPSFDPIAPHDEAKSKRVLSSNGYHKFL</sequence>
<dbReference type="GO" id="GO:0004042">
    <property type="term" value="F:L-glutamate N-acetyltransferase activity"/>
    <property type="evidence" value="ECO:0007669"/>
    <property type="project" value="TreeGrafter"/>
</dbReference>
<dbReference type="Proteomes" id="UP001163046">
    <property type="component" value="Unassembled WGS sequence"/>
</dbReference>
<dbReference type="PIRSF" id="PIRSF036441">
    <property type="entry name" value="NAGK_DUF619"/>
    <property type="match status" value="1"/>
</dbReference>
<evidence type="ECO:0000259" key="2">
    <source>
        <dbReference type="PROSITE" id="PS51731"/>
    </source>
</evidence>
<organism evidence="3 4">
    <name type="scientific">Desmophyllum pertusum</name>
    <dbReference type="NCBI Taxonomy" id="174260"/>
    <lineage>
        <taxon>Eukaryota</taxon>
        <taxon>Metazoa</taxon>
        <taxon>Cnidaria</taxon>
        <taxon>Anthozoa</taxon>
        <taxon>Hexacorallia</taxon>
        <taxon>Scleractinia</taxon>
        <taxon>Caryophylliina</taxon>
        <taxon>Caryophylliidae</taxon>
        <taxon>Desmophyllum</taxon>
    </lineage>
</organism>
<dbReference type="AlphaFoldDB" id="A0A9W9ZI43"/>
<dbReference type="GO" id="GO:0005759">
    <property type="term" value="C:mitochondrial matrix"/>
    <property type="evidence" value="ECO:0007669"/>
    <property type="project" value="TreeGrafter"/>
</dbReference>
<feature type="domain" description="N-acetyltransferase" evidence="2">
    <location>
        <begin position="331"/>
        <end position="482"/>
    </location>
</feature>
<dbReference type="InterPro" id="IPR011242">
    <property type="entry name" value="ArgB_GNAT"/>
</dbReference>
<dbReference type="InterPro" id="IPR036393">
    <property type="entry name" value="AceGlu_kinase-like_sf"/>
</dbReference>